<dbReference type="EMBL" id="JBHZOL010000041">
    <property type="protein sequence ID" value="MFE4105883.1"/>
    <property type="molecule type" value="Genomic_DNA"/>
</dbReference>
<reference evidence="4 5" key="1">
    <citation type="submission" date="2024-10" db="EMBL/GenBank/DDBJ databases">
        <authorList>
            <person name="Ratan Roy A."/>
            <person name="Morales Sandoval P.H."/>
            <person name="De Los Santos Villalobos S."/>
            <person name="Chakraborty S."/>
            <person name="Mukherjee J."/>
        </authorList>
    </citation>
    <scope>NUCLEOTIDE SEQUENCE [LARGE SCALE GENOMIC DNA]</scope>
    <source>
        <strain evidence="4 5">S1</strain>
    </source>
</reference>
<dbReference type="RefSeq" id="WP_377963104.1">
    <property type="nucleotide sequence ID" value="NZ_JBHZOL010000041.1"/>
</dbReference>
<keyword evidence="2" id="KW-0408">Iron</keyword>
<evidence type="ECO:0000256" key="3">
    <source>
        <dbReference type="ARBA" id="ARBA00023014"/>
    </source>
</evidence>
<comment type="caution">
    <text evidence="4">The sequence shown here is derived from an EMBL/GenBank/DDBJ whole genome shotgun (WGS) entry which is preliminary data.</text>
</comment>
<sequence>MSKRDRKTDFFLEGRFLGFSPQGTTDNKYIDLLTAQGGYRIKLRKSLRPILADYLLPGDAIRVIGEQKGDETAESSQMKALKVTRLAPDQIAVAVQPSETQAIASAKSATPNSPKPTKILVCQKSSCRKRGSAEVCQQLTESLEKSGLSDRVTIKKTGCMGHCKSGPHVVFIPDKKRYSGVKPKAVPELVAKHCAQKTQTGDRQS</sequence>
<keyword evidence="5" id="KW-1185">Reference proteome</keyword>
<keyword evidence="3" id="KW-0411">Iron-sulfur</keyword>
<dbReference type="InterPro" id="IPR036249">
    <property type="entry name" value="Thioredoxin-like_sf"/>
</dbReference>
<evidence type="ECO:0000313" key="4">
    <source>
        <dbReference type="EMBL" id="MFE4105883.1"/>
    </source>
</evidence>
<name>A0ABW6ICJ7_9CYAN</name>
<accession>A0ABW6ICJ7</accession>
<dbReference type="SUPFAM" id="SSF52833">
    <property type="entry name" value="Thioredoxin-like"/>
    <property type="match status" value="1"/>
</dbReference>
<protein>
    <submittedName>
        <fullName evidence="4">Ferredoxin</fullName>
    </submittedName>
</protein>
<dbReference type="CDD" id="cd02980">
    <property type="entry name" value="TRX_Fd_family"/>
    <property type="match status" value="1"/>
</dbReference>
<organism evidence="4 5">
    <name type="scientific">Almyronema epifaneia S1</name>
    <dbReference type="NCBI Taxonomy" id="2991925"/>
    <lineage>
        <taxon>Bacteria</taxon>
        <taxon>Bacillati</taxon>
        <taxon>Cyanobacteriota</taxon>
        <taxon>Cyanophyceae</taxon>
        <taxon>Nodosilineales</taxon>
        <taxon>Nodosilineaceae</taxon>
        <taxon>Almyronema</taxon>
        <taxon>Almyronema epifaneia</taxon>
    </lineage>
</organism>
<evidence type="ECO:0000313" key="5">
    <source>
        <dbReference type="Proteomes" id="UP001600165"/>
    </source>
</evidence>
<proteinExistence type="predicted"/>
<keyword evidence="1" id="KW-0479">Metal-binding</keyword>
<dbReference type="Pfam" id="PF01257">
    <property type="entry name" value="2Fe-2S_thioredx"/>
    <property type="match status" value="1"/>
</dbReference>
<dbReference type="Gene3D" id="3.40.30.10">
    <property type="entry name" value="Glutaredoxin"/>
    <property type="match status" value="1"/>
</dbReference>
<evidence type="ECO:0000256" key="2">
    <source>
        <dbReference type="ARBA" id="ARBA00023004"/>
    </source>
</evidence>
<evidence type="ECO:0000256" key="1">
    <source>
        <dbReference type="ARBA" id="ARBA00022723"/>
    </source>
</evidence>
<dbReference type="PANTHER" id="PTHR43578">
    <property type="entry name" value="NADH-QUINONE OXIDOREDUCTASE SUBUNIT F"/>
    <property type="match status" value="1"/>
</dbReference>
<gene>
    <name evidence="4" type="ORF">ACFVKH_06320</name>
</gene>
<dbReference type="PANTHER" id="PTHR43578:SF3">
    <property type="entry name" value="NADH-QUINONE OXIDOREDUCTASE SUBUNIT F"/>
    <property type="match status" value="1"/>
</dbReference>
<dbReference type="Proteomes" id="UP001600165">
    <property type="component" value="Unassembled WGS sequence"/>
</dbReference>